<keyword evidence="2" id="KW-0732">Signal</keyword>
<sequence length="270" mass="28035">MKTVTSSSPFHLIAGAATAAGLAISLTACGGGSGSDASEEQNAGPNTPQAAEQTAEQVSSEQETEQEGSEQEADGSTASEARQLSQEEIEKALNSISYEGESFDSVDETPGELGSAKEQYKEAEYDPAECKAPFLDLIGKPETELPNGYALNESNSYTAGAISYTSAEKASKAFDEKLKDAEGCEELTLEMGNGDTFERSITVEESEIPGADRAVMFSTAAPDNEDEGPFTVIALTGNGLVTADSVMDGTASGTLDVATEAVKAYSEASE</sequence>
<feature type="signal peptide" evidence="2">
    <location>
        <begin position="1"/>
        <end position="19"/>
    </location>
</feature>
<evidence type="ECO:0000256" key="1">
    <source>
        <dbReference type="SAM" id="MobiDB-lite"/>
    </source>
</evidence>
<proteinExistence type="predicted"/>
<feature type="compositionally biased region" description="Polar residues" evidence="1">
    <location>
        <begin position="74"/>
        <end position="86"/>
    </location>
</feature>
<feature type="compositionally biased region" description="Acidic residues" evidence="1">
    <location>
        <begin position="101"/>
        <end position="110"/>
    </location>
</feature>
<name>A0ABV5X4P7_9MICO</name>
<evidence type="ECO:0000313" key="4">
    <source>
        <dbReference type="Proteomes" id="UP001589707"/>
    </source>
</evidence>
<reference evidence="3 4" key="1">
    <citation type="submission" date="2024-09" db="EMBL/GenBank/DDBJ databases">
        <authorList>
            <person name="Sun Q."/>
            <person name="Mori K."/>
        </authorList>
    </citation>
    <scope>NUCLEOTIDE SEQUENCE [LARGE SCALE GENOMIC DNA]</scope>
    <source>
        <strain evidence="3 4">JCM 11683</strain>
    </source>
</reference>
<gene>
    <name evidence="3" type="ORF">ACFFN1_11005</name>
</gene>
<feature type="compositionally biased region" description="Acidic residues" evidence="1">
    <location>
        <begin position="62"/>
        <end position="73"/>
    </location>
</feature>
<dbReference type="RefSeq" id="WP_376843737.1">
    <property type="nucleotide sequence ID" value="NZ_JBHSLX010000075.1"/>
</dbReference>
<protein>
    <recommendedName>
        <fullName evidence="5">PknH-like extracellular domain-containing protein</fullName>
    </recommendedName>
</protein>
<accession>A0ABV5X4P7</accession>
<comment type="caution">
    <text evidence="3">The sequence shown here is derived from an EMBL/GenBank/DDBJ whole genome shotgun (WGS) entry which is preliminary data.</text>
</comment>
<dbReference type="EMBL" id="JBHMAU010000067">
    <property type="protein sequence ID" value="MFB9776917.1"/>
    <property type="molecule type" value="Genomic_DNA"/>
</dbReference>
<keyword evidence="4" id="KW-1185">Reference proteome</keyword>
<evidence type="ECO:0000313" key="3">
    <source>
        <dbReference type="EMBL" id="MFB9776917.1"/>
    </source>
</evidence>
<evidence type="ECO:0000256" key="2">
    <source>
        <dbReference type="SAM" id="SignalP"/>
    </source>
</evidence>
<evidence type="ECO:0008006" key="5">
    <source>
        <dbReference type="Google" id="ProtNLM"/>
    </source>
</evidence>
<feature type="region of interest" description="Disordered" evidence="1">
    <location>
        <begin position="27"/>
        <end position="121"/>
    </location>
</feature>
<dbReference type="Proteomes" id="UP001589707">
    <property type="component" value="Unassembled WGS sequence"/>
</dbReference>
<organism evidence="3 4">
    <name type="scientific">Brevibacterium otitidis</name>
    <dbReference type="NCBI Taxonomy" id="53364"/>
    <lineage>
        <taxon>Bacteria</taxon>
        <taxon>Bacillati</taxon>
        <taxon>Actinomycetota</taxon>
        <taxon>Actinomycetes</taxon>
        <taxon>Micrococcales</taxon>
        <taxon>Brevibacteriaceae</taxon>
        <taxon>Brevibacterium</taxon>
    </lineage>
</organism>
<feature type="compositionally biased region" description="Low complexity" evidence="1">
    <location>
        <begin position="49"/>
        <end position="61"/>
    </location>
</feature>
<feature type="chain" id="PRO_5047144847" description="PknH-like extracellular domain-containing protein" evidence="2">
    <location>
        <begin position="20"/>
        <end position="270"/>
    </location>
</feature>
<dbReference type="PROSITE" id="PS51257">
    <property type="entry name" value="PROKAR_LIPOPROTEIN"/>
    <property type="match status" value="1"/>
</dbReference>